<feature type="domain" description="Outer membrane channel protein CpnT-like N-terminal" evidence="1">
    <location>
        <begin position="17"/>
        <end position="141"/>
    </location>
</feature>
<sequence length="164" mass="16972">MGLQLPGELVSLLGMLGYSWPEADEEKLFELGQHWLSLAATVQTVGAEAQQAGESVWAANTGQAVAAFQQRWGGQEAPIANLTDGVSAAQGVAVGLFLTAGVVLVLKINVIVQLVLLAIQIAQAIATAAPTFGASLAQIPIFKMIASLVIDQLLNLAIDAVLNG</sequence>
<name>A0A1C5IT82_9ACTN</name>
<evidence type="ECO:0000259" key="1">
    <source>
        <dbReference type="Pfam" id="PF25547"/>
    </source>
</evidence>
<gene>
    <name evidence="2" type="ORF">GA0070609_3697</name>
</gene>
<dbReference type="EMBL" id="LT607750">
    <property type="protein sequence ID" value="SCG61211.1"/>
    <property type="molecule type" value="Genomic_DNA"/>
</dbReference>
<accession>A0A1C5IT82</accession>
<reference evidence="2 3" key="1">
    <citation type="submission" date="2016-06" db="EMBL/GenBank/DDBJ databases">
        <authorList>
            <person name="Kjaerup R.B."/>
            <person name="Dalgaard T.S."/>
            <person name="Juul-Madsen H.R."/>
        </authorList>
    </citation>
    <scope>NUCLEOTIDE SEQUENCE [LARGE SCALE GENOMIC DNA]</scope>
    <source>
        <strain evidence="2 3">DSM 43904</strain>
    </source>
</reference>
<evidence type="ECO:0000313" key="3">
    <source>
        <dbReference type="Proteomes" id="UP000198217"/>
    </source>
</evidence>
<keyword evidence="3" id="KW-1185">Reference proteome</keyword>
<proteinExistence type="predicted"/>
<organism evidence="2 3">
    <name type="scientific">Micromonospora echinaurantiaca</name>
    <dbReference type="NCBI Taxonomy" id="47857"/>
    <lineage>
        <taxon>Bacteria</taxon>
        <taxon>Bacillati</taxon>
        <taxon>Actinomycetota</taxon>
        <taxon>Actinomycetes</taxon>
        <taxon>Micromonosporales</taxon>
        <taxon>Micromonosporaceae</taxon>
        <taxon>Micromonospora</taxon>
    </lineage>
</organism>
<evidence type="ECO:0000313" key="2">
    <source>
        <dbReference type="EMBL" id="SCG61211.1"/>
    </source>
</evidence>
<dbReference type="Proteomes" id="UP000198217">
    <property type="component" value="Chromosome I"/>
</dbReference>
<protein>
    <recommendedName>
        <fullName evidence="1">Outer membrane channel protein CpnT-like N-terminal domain-containing protein</fullName>
    </recommendedName>
</protein>
<dbReference type="Pfam" id="PF25547">
    <property type="entry name" value="WXG100_2"/>
    <property type="match status" value="1"/>
</dbReference>
<dbReference type="InterPro" id="IPR057746">
    <property type="entry name" value="CpnT-like_N"/>
</dbReference>
<dbReference type="RefSeq" id="WP_088994885.1">
    <property type="nucleotide sequence ID" value="NZ_LT607750.1"/>
</dbReference>
<dbReference type="AlphaFoldDB" id="A0A1C5IT82"/>